<comment type="subcellular location">
    <subcellularLocation>
        <location evidence="1">Membrane</location>
        <topology evidence="1">Multi-pass membrane protein</topology>
    </subcellularLocation>
</comment>
<dbReference type="EMBL" id="UINC01156176">
    <property type="protein sequence ID" value="SVD52443.1"/>
    <property type="molecule type" value="Genomic_DNA"/>
</dbReference>
<feature type="transmembrane region" description="Helical" evidence="5">
    <location>
        <begin position="29"/>
        <end position="47"/>
    </location>
</feature>
<evidence type="ECO:0000313" key="6">
    <source>
        <dbReference type="EMBL" id="SVD52443.1"/>
    </source>
</evidence>
<evidence type="ECO:0000256" key="4">
    <source>
        <dbReference type="ARBA" id="ARBA00023136"/>
    </source>
</evidence>
<protein>
    <recommendedName>
        <fullName evidence="7">NADH:quinone oxidoreductase/Mrp antiporter membrane subunit domain-containing protein</fullName>
    </recommendedName>
</protein>
<gene>
    <name evidence="6" type="ORF">METZ01_LOCUS405297</name>
</gene>
<keyword evidence="2 5" id="KW-0812">Transmembrane</keyword>
<keyword evidence="4 5" id="KW-0472">Membrane</keyword>
<keyword evidence="3 5" id="KW-1133">Transmembrane helix</keyword>
<dbReference type="AlphaFoldDB" id="A0A382W128"/>
<evidence type="ECO:0000256" key="5">
    <source>
        <dbReference type="SAM" id="Phobius"/>
    </source>
</evidence>
<feature type="transmembrane region" description="Helical" evidence="5">
    <location>
        <begin position="96"/>
        <end position="119"/>
    </location>
</feature>
<evidence type="ECO:0008006" key="7">
    <source>
        <dbReference type="Google" id="ProtNLM"/>
    </source>
</evidence>
<dbReference type="Gene3D" id="1.20.5.2700">
    <property type="match status" value="1"/>
</dbReference>
<feature type="transmembrane region" description="Helical" evidence="5">
    <location>
        <begin position="198"/>
        <end position="216"/>
    </location>
</feature>
<evidence type="ECO:0000256" key="1">
    <source>
        <dbReference type="ARBA" id="ARBA00004141"/>
    </source>
</evidence>
<accession>A0A382W128</accession>
<proteinExistence type="predicted"/>
<name>A0A382W128_9ZZZZ</name>
<dbReference type="GO" id="GO:0015990">
    <property type="term" value="P:electron transport coupled proton transport"/>
    <property type="evidence" value="ECO:0007669"/>
    <property type="project" value="TreeGrafter"/>
</dbReference>
<dbReference type="GO" id="GO:0008137">
    <property type="term" value="F:NADH dehydrogenase (ubiquinone) activity"/>
    <property type="evidence" value="ECO:0007669"/>
    <property type="project" value="InterPro"/>
</dbReference>
<dbReference type="PANTHER" id="PTHR42829">
    <property type="entry name" value="NADH-UBIQUINONE OXIDOREDUCTASE CHAIN 5"/>
    <property type="match status" value="1"/>
</dbReference>
<evidence type="ECO:0000256" key="2">
    <source>
        <dbReference type="ARBA" id="ARBA00022692"/>
    </source>
</evidence>
<sequence length="217" mass="24409">MYAFRWYFMIFSGPASLATDQEINRPRDLMLYPLVVLAAVSLLVGFLEMPDTLGGDRWIKAISEFLRPVFAAAEQRYGLGASSMFGTGEQIHRAELTLQAVSAAIAVLGLIMAYHWYVIRPSWKERLARSSIGRSIAKVLRSGWAADEMYSMVIVAPYRTITHWLRHDPVDYGLDMLAGSVRLSHYLLVLSQNGRIRTYAAGMVIGASLLFLSWLWS</sequence>
<reference evidence="6" key="1">
    <citation type="submission" date="2018-05" db="EMBL/GenBank/DDBJ databases">
        <authorList>
            <person name="Lanie J.A."/>
            <person name="Ng W.-L."/>
            <person name="Kazmierczak K.M."/>
            <person name="Andrzejewski T.M."/>
            <person name="Davidsen T.M."/>
            <person name="Wayne K.J."/>
            <person name="Tettelin H."/>
            <person name="Glass J.I."/>
            <person name="Rusch D."/>
            <person name="Podicherti R."/>
            <person name="Tsui H.-C.T."/>
            <person name="Winkler M.E."/>
        </authorList>
    </citation>
    <scope>NUCLEOTIDE SEQUENCE</scope>
</reference>
<dbReference type="GO" id="GO:0016020">
    <property type="term" value="C:membrane"/>
    <property type="evidence" value="ECO:0007669"/>
    <property type="project" value="UniProtKB-SubCell"/>
</dbReference>
<dbReference type="GO" id="GO:0042773">
    <property type="term" value="P:ATP synthesis coupled electron transport"/>
    <property type="evidence" value="ECO:0007669"/>
    <property type="project" value="InterPro"/>
</dbReference>
<dbReference type="PANTHER" id="PTHR42829:SF2">
    <property type="entry name" value="NADH-UBIQUINONE OXIDOREDUCTASE CHAIN 5"/>
    <property type="match status" value="1"/>
</dbReference>
<dbReference type="GO" id="GO:0003954">
    <property type="term" value="F:NADH dehydrogenase activity"/>
    <property type="evidence" value="ECO:0007669"/>
    <property type="project" value="TreeGrafter"/>
</dbReference>
<dbReference type="InterPro" id="IPR003945">
    <property type="entry name" value="NU5C-like"/>
</dbReference>
<evidence type="ECO:0000256" key="3">
    <source>
        <dbReference type="ARBA" id="ARBA00022989"/>
    </source>
</evidence>
<organism evidence="6">
    <name type="scientific">marine metagenome</name>
    <dbReference type="NCBI Taxonomy" id="408172"/>
    <lineage>
        <taxon>unclassified sequences</taxon>
        <taxon>metagenomes</taxon>
        <taxon>ecological metagenomes</taxon>
    </lineage>
</organism>